<name>A0AAV5JU23_9ROSI</name>
<proteinExistence type="predicted"/>
<dbReference type="GO" id="GO:0000981">
    <property type="term" value="F:DNA-binding transcription factor activity, RNA polymerase II-specific"/>
    <property type="evidence" value="ECO:0007669"/>
    <property type="project" value="TreeGrafter"/>
</dbReference>
<dbReference type="SMART" id="SM00389">
    <property type="entry name" value="HOX"/>
    <property type="match status" value="1"/>
</dbReference>
<keyword evidence="11" id="KW-1185">Reference proteome</keyword>
<evidence type="ECO:0000256" key="8">
    <source>
        <dbReference type="SAM" id="SignalP"/>
    </source>
</evidence>
<comment type="subcellular location">
    <subcellularLocation>
        <location evidence="1 5 6">Nucleus</location>
    </subcellularLocation>
</comment>
<evidence type="ECO:0000256" key="5">
    <source>
        <dbReference type="PROSITE-ProRule" id="PRU00108"/>
    </source>
</evidence>
<sequence length="355" mass="39796">MAFALSLSFSVALQRLPSSSSAECVSLGHSRPTNFLLPRRLLHPSTLTLARRRHNNPAVISTASPSSKRKKSNKAKKNVSNNGNDGMEEDLEGDPLEALFSILAEDLKNDGSATEGGDDDDEITEEDIDRLASELEEALGDFEIGAIDSTSNDAADDAGEDDDNDEEEDEGEDDDEEEEERPVKLKNWQLRRLAYALKVGRRKTNIKSLAADLCLDRSVVLELLRDPPPNLILMSATLPDEPTPTVPVSETKPIESEKITVEAVKPERKVKEPIHVMQHRWSAQKRLKKVQVETLERVYRRSKRPTNAMISSIVHVTNVPRKRVLKWFEDRRNEDEIPSHHLPYERSVPGTVSSQ</sequence>
<accession>A0AAV5JU23</accession>
<evidence type="ECO:0000256" key="1">
    <source>
        <dbReference type="ARBA" id="ARBA00004123"/>
    </source>
</evidence>
<dbReference type="AlphaFoldDB" id="A0AAV5JU23"/>
<dbReference type="GO" id="GO:0005634">
    <property type="term" value="C:nucleus"/>
    <property type="evidence" value="ECO:0007669"/>
    <property type="project" value="UniProtKB-SubCell"/>
</dbReference>
<keyword evidence="3 5" id="KW-0371">Homeobox</keyword>
<evidence type="ECO:0000256" key="4">
    <source>
        <dbReference type="ARBA" id="ARBA00023242"/>
    </source>
</evidence>
<dbReference type="PROSITE" id="PS50071">
    <property type="entry name" value="HOMEOBOX_2"/>
    <property type="match status" value="1"/>
</dbReference>
<feature type="compositionally biased region" description="Basic residues" evidence="7">
    <location>
        <begin position="67"/>
        <end position="77"/>
    </location>
</feature>
<keyword evidence="4 5" id="KW-0539">Nucleus</keyword>
<evidence type="ECO:0000256" key="2">
    <source>
        <dbReference type="ARBA" id="ARBA00023125"/>
    </source>
</evidence>
<dbReference type="InterPro" id="IPR009057">
    <property type="entry name" value="Homeodomain-like_sf"/>
</dbReference>
<dbReference type="Pfam" id="PF00046">
    <property type="entry name" value="Homeodomain"/>
    <property type="match status" value="1"/>
</dbReference>
<dbReference type="EMBL" id="BPVZ01000049">
    <property type="protein sequence ID" value="GKV18094.1"/>
    <property type="molecule type" value="Genomic_DNA"/>
</dbReference>
<dbReference type="Gene3D" id="1.10.10.60">
    <property type="entry name" value="Homeodomain-like"/>
    <property type="match status" value="1"/>
</dbReference>
<evidence type="ECO:0000256" key="7">
    <source>
        <dbReference type="SAM" id="MobiDB-lite"/>
    </source>
</evidence>
<evidence type="ECO:0000313" key="11">
    <source>
        <dbReference type="Proteomes" id="UP001054252"/>
    </source>
</evidence>
<comment type="caution">
    <text evidence="10">The sequence shown here is derived from an EMBL/GenBank/DDBJ whole genome shotgun (WGS) entry which is preliminary data.</text>
</comment>
<evidence type="ECO:0000259" key="9">
    <source>
        <dbReference type="PROSITE" id="PS50071"/>
    </source>
</evidence>
<reference evidence="10 11" key="1">
    <citation type="journal article" date="2021" name="Commun. Biol.">
        <title>The genome of Shorea leprosula (Dipterocarpaceae) highlights the ecological relevance of drought in aseasonal tropical rainforests.</title>
        <authorList>
            <person name="Ng K.K.S."/>
            <person name="Kobayashi M.J."/>
            <person name="Fawcett J.A."/>
            <person name="Hatakeyama M."/>
            <person name="Paape T."/>
            <person name="Ng C.H."/>
            <person name="Ang C.C."/>
            <person name="Tnah L.H."/>
            <person name="Lee C.T."/>
            <person name="Nishiyama T."/>
            <person name="Sese J."/>
            <person name="O'Brien M.J."/>
            <person name="Copetti D."/>
            <person name="Mohd Noor M.I."/>
            <person name="Ong R.C."/>
            <person name="Putra M."/>
            <person name="Sireger I.Z."/>
            <person name="Indrioko S."/>
            <person name="Kosugi Y."/>
            <person name="Izuno A."/>
            <person name="Isagi Y."/>
            <person name="Lee S.L."/>
            <person name="Shimizu K.K."/>
        </authorList>
    </citation>
    <scope>NUCLEOTIDE SEQUENCE [LARGE SCALE GENOMIC DNA]</scope>
    <source>
        <strain evidence="10">214</strain>
    </source>
</reference>
<feature type="region of interest" description="Disordered" evidence="7">
    <location>
        <begin position="51"/>
        <end position="91"/>
    </location>
</feature>
<protein>
    <recommendedName>
        <fullName evidence="9">Homeobox domain-containing protein</fullName>
    </recommendedName>
</protein>
<evidence type="ECO:0000256" key="6">
    <source>
        <dbReference type="RuleBase" id="RU000682"/>
    </source>
</evidence>
<dbReference type="SUPFAM" id="SSF46689">
    <property type="entry name" value="Homeodomain-like"/>
    <property type="match status" value="1"/>
</dbReference>
<dbReference type="PANTHER" id="PTHR15467:SF9">
    <property type="entry name" value="HOMEOBOX DOMAIN-CONTAINING PROTEIN"/>
    <property type="match status" value="1"/>
</dbReference>
<feature type="compositionally biased region" description="Acidic residues" evidence="7">
    <location>
        <begin position="154"/>
        <end position="180"/>
    </location>
</feature>
<dbReference type="CDD" id="cd00086">
    <property type="entry name" value="homeodomain"/>
    <property type="match status" value="1"/>
</dbReference>
<evidence type="ECO:0000313" key="10">
    <source>
        <dbReference type="EMBL" id="GKV18094.1"/>
    </source>
</evidence>
<feature type="region of interest" description="Disordered" evidence="7">
    <location>
        <begin position="142"/>
        <end position="183"/>
    </location>
</feature>
<keyword evidence="2 5" id="KW-0238">DNA-binding</keyword>
<organism evidence="10 11">
    <name type="scientific">Rubroshorea leprosula</name>
    <dbReference type="NCBI Taxonomy" id="152421"/>
    <lineage>
        <taxon>Eukaryota</taxon>
        <taxon>Viridiplantae</taxon>
        <taxon>Streptophyta</taxon>
        <taxon>Embryophyta</taxon>
        <taxon>Tracheophyta</taxon>
        <taxon>Spermatophyta</taxon>
        <taxon>Magnoliopsida</taxon>
        <taxon>eudicotyledons</taxon>
        <taxon>Gunneridae</taxon>
        <taxon>Pentapetalae</taxon>
        <taxon>rosids</taxon>
        <taxon>malvids</taxon>
        <taxon>Malvales</taxon>
        <taxon>Dipterocarpaceae</taxon>
        <taxon>Rubroshorea</taxon>
    </lineage>
</organism>
<keyword evidence="8" id="KW-0732">Signal</keyword>
<feature type="chain" id="PRO_5043394482" description="Homeobox domain-containing protein" evidence="8">
    <location>
        <begin position="23"/>
        <end position="355"/>
    </location>
</feature>
<dbReference type="Proteomes" id="UP001054252">
    <property type="component" value="Unassembled WGS sequence"/>
</dbReference>
<evidence type="ECO:0000256" key="3">
    <source>
        <dbReference type="ARBA" id="ARBA00023155"/>
    </source>
</evidence>
<feature type="domain" description="Homeobox" evidence="9">
    <location>
        <begin position="278"/>
        <end position="338"/>
    </location>
</feature>
<feature type="DNA-binding region" description="Homeobox" evidence="5">
    <location>
        <begin position="280"/>
        <end position="339"/>
    </location>
</feature>
<feature type="region of interest" description="Disordered" evidence="7">
    <location>
        <begin position="336"/>
        <end position="355"/>
    </location>
</feature>
<dbReference type="PANTHER" id="PTHR15467">
    <property type="entry name" value="ZINC-FINGERS AND HOMEOBOXES RELATED"/>
    <property type="match status" value="1"/>
</dbReference>
<dbReference type="InterPro" id="IPR001356">
    <property type="entry name" value="HD"/>
</dbReference>
<gene>
    <name evidence="10" type="ORF">SLEP1_g28517</name>
</gene>
<dbReference type="GO" id="GO:0003677">
    <property type="term" value="F:DNA binding"/>
    <property type="evidence" value="ECO:0007669"/>
    <property type="project" value="UniProtKB-UniRule"/>
</dbReference>
<feature type="signal peptide" evidence="8">
    <location>
        <begin position="1"/>
        <end position="22"/>
    </location>
</feature>